<reference evidence="4 5" key="1">
    <citation type="submission" date="2022-02" db="EMBL/GenBank/DDBJ databases">
        <title>Genome of Erysipelotrichaceae sp. nov. NSJ-176 isolated from human feces.</title>
        <authorList>
            <person name="Abdugheni R."/>
        </authorList>
    </citation>
    <scope>NUCLEOTIDE SEQUENCE [LARGE SCALE GENOMIC DNA]</scope>
    <source>
        <strain evidence="4 5">NSJ-176</strain>
    </source>
</reference>
<dbReference type="Proteomes" id="UP001202402">
    <property type="component" value="Unassembled WGS sequence"/>
</dbReference>
<keyword evidence="3" id="KW-0119">Carbohydrate metabolism</keyword>
<keyword evidence="5" id="KW-1185">Reference proteome</keyword>
<dbReference type="InterPro" id="IPR043129">
    <property type="entry name" value="ATPase_NBD"/>
</dbReference>
<evidence type="ECO:0000256" key="1">
    <source>
        <dbReference type="ARBA" id="ARBA00002486"/>
    </source>
</evidence>
<dbReference type="InterPro" id="IPR036390">
    <property type="entry name" value="WH_DNA-bd_sf"/>
</dbReference>
<evidence type="ECO:0000256" key="3">
    <source>
        <dbReference type="ARBA" id="ARBA00022629"/>
    </source>
</evidence>
<dbReference type="RefSeq" id="WP_158552365.1">
    <property type="nucleotide sequence ID" value="NZ_JAKVPQ010000004.1"/>
</dbReference>
<dbReference type="Pfam" id="PF00480">
    <property type="entry name" value="ROK"/>
    <property type="match status" value="1"/>
</dbReference>
<comment type="caution">
    <text evidence="4">The sequence shown here is derived from an EMBL/GenBank/DDBJ whole genome shotgun (WGS) entry which is preliminary data.</text>
</comment>
<comment type="similarity">
    <text evidence="2">Belongs to the ROK (NagC/XylR) family.</text>
</comment>
<protein>
    <submittedName>
        <fullName evidence="4">ROK family protein</fullName>
    </submittedName>
</protein>
<dbReference type="InterPro" id="IPR036388">
    <property type="entry name" value="WH-like_DNA-bd_sf"/>
</dbReference>
<dbReference type="SUPFAM" id="SSF46785">
    <property type="entry name" value="Winged helix' DNA-binding domain"/>
    <property type="match status" value="1"/>
</dbReference>
<dbReference type="Gene3D" id="1.10.10.10">
    <property type="entry name" value="Winged helix-like DNA-binding domain superfamily/Winged helix DNA-binding domain"/>
    <property type="match status" value="1"/>
</dbReference>
<dbReference type="InterPro" id="IPR000600">
    <property type="entry name" value="ROK"/>
</dbReference>
<dbReference type="EMBL" id="JAKVPQ010000004">
    <property type="protein sequence ID" value="MCH4284963.1"/>
    <property type="molecule type" value="Genomic_DNA"/>
</dbReference>
<sequence>MNNQILKDVKKHHLYNIMNDLLIHKDATMSELIRRTALSQPSVRNMIRLLEEHAMIQEIGNDASNGGRCPIRFAIEKKDYRILCIYAQTKGMCYQLIHYDKLIMEGTCGQKDDAAMESYVLDLIHTHAIDCCVIAVDGIVKDDQYITDHKDTFEHHKWVSSLKKRVQQIPVYLENDVKVMHLGQYFHEPISRSFYLHINEVGIGSSYMELDTPLYGTNGLLGEIGLIPIQAQSLNQRIRSCQTQAQFNEEMLTLLSMIITMLDPNRIYISLQVTWAYEEEIMKDMLKRYIHIPLKNNIQVDDDYQKRLFEGMVYIGIQNIMKEKIERL</sequence>
<organism evidence="4 5">
    <name type="scientific">Amedibacillus hominis</name>
    <dbReference type="NCBI Taxonomy" id="2897776"/>
    <lineage>
        <taxon>Bacteria</taxon>
        <taxon>Bacillati</taxon>
        <taxon>Bacillota</taxon>
        <taxon>Erysipelotrichia</taxon>
        <taxon>Erysipelotrichales</taxon>
        <taxon>Erysipelotrichaceae</taxon>
        <taxon>Amedibacillus</taxon>
    </lineage>
</organism>
<evidence type="ECO:0000256" key="2">
    <source>
        <dbReference type="ARBA" id="ARBA00006479"/>
    </source>
</evidence>
<keyword evidence="3" id="KW-0859">Xylose metabolism</keyword>
<comment type="function">
    <text evidence="1">Transcriptional repressor of xylose-utilizing enzymes.</text>
</comment>
<name>A0ABS9R5N2_9FIRM</name>
<evidence type="ECO:0000313" key="5">
    <source>
        <dbReference type="Proteomes" id="UP001202402"/>
    </source>
</evidence>
<dbReference type="SUPFAM" id="SSF53067">
    <property type="entry name" value="Actin-like ATPase domain"/>
    <property type="match status" value="1"/>
</dbReference>
<gene>
    <name evidence="4" type="ORF">LQE99_07445</name>
</gene>
<proteinExistence type="inferred from homology"/>
<evidence type="ECO:0000313" key="4">
    <source>
        <dbReference type="EMBL" id="MCH4284963.1"/>
    </source>
</evidence>
<accession>A0ABS9R5N2</accession>
<dbReference type="Gene3D" id="3.30.420.40">
    <property type="match status" value="2"/>
</dbReference>